<evidence type="ECO:0000256" key="2">
    <source>
        <dbReference type="ARBA" id="ARBA00007200"/>
    </source>
</evidence>
<comment type="subcellular location">
    <subcellularLocation>
        <location evidence="1">Membrane</location>
        <topology evidence="1">Multi-pass membrane protein</topology>
    </subcellularLocation>
</comment>
<evidence type="ECO:0000313" key="8">
    <source>
        <dbReference type="EMBL" id="EDO48028.1"/>
    </source>
</evidence>
<dbReference type="PANTHER" id="PTHR10877:SF150">
    <property type="entry name" value="REJ DOMAIN-CONTAINING PROTEIN"/>
    <property type="match status" value="1"/>
</dbReference>
<dbReference type="HOGENOM" id="CLU_137115_0_0_1"/>
<name>A7RKQ5_NEMVE</name>
<dbReference type="PhylomeDB" id="A7RKQ5"/>
<gene>
    <name evidence="8" type="ORF">NEMVEDRAFT_v1g85027</name>
</gene>
<feature type="non-terminal residue" evidence="8">
    <location>
        <position position="1"/>
    </location>
</feature>
<evidence type="ECO:0000313" key="9">
    <source>
        <dbReference type="Proteomes" id="UP000001593"/>
    </source>
</evidence>
<evidence type="ECO:0000256" key="4">
    <source>
        <dbReference type="ARBA" id="ARBA00022989"/>
    </source>
</evidence>
<evidence type="ECO:0000256" key="1">
    <source>
        <dbReference type="ARBA" id="ARBA00004141"/>
    </source>
</evidence>
<dbReference type="InterPro" id="IPR051223">
    <property type="entry name" value="Polycystin"/>
</dbReference>
<keyword evidence="5 6" id="KW-0472">Membrane</keyword>
<sequence>ESCLSTYSIPDEDTTPYNLPGWTPLDAQDSWVNLTTLCPKPWRYTSSAQLDNLPSWGYFTLYGGGGYVASLGYQSSSAIVALRELKHSSWMDRRTRAVFLELSLFNINTNILQVVVYIFES</sequence>
<accession>A7RKQ5</accession>
<dbReference type="InterPro" id="IPR046791">
    <property type="entry name" value="Polycystin_dom"/>
</dbReference>
<proteinExistence type="inferred from homology"/>
<dbReference type="GO" id="GO:0016020">
    <property type="term" value="C:membrane"/>
    <property type="evidence" value="ECO:0007669"/>
    <property type="project" value="UniProtKB-SubCell"/>
</dbReference>
<organism evidence="8 9">
    <name type="scientific">Nematostella vectensis</name>
    <name type="common">Starlet sea anemone</name>
    <dbReference type="NCBI Taxonomy" id="45351"/>
    <lineage>
        <taxon>Eukaryota</taxon>
        <taxon>Metazoa</taxon>
        <taxon>Cnidaria</taxon>
        <taxon>Anthozoa</taxon>
        <taxon>Hexacorallia</taxon>
        <taxon>Actiniaria</taxon>
        <taxon>Edwardsiidae</taxon>
        <taxon>Nematostella</taxon>
    </lineage>
</organism>
<evidence type="ECO:0000259" key="7">
    <source>
        <dbReference type="Pfam" id="PF20519"/>
    </source>
</evidence>
<feature type="non-terminal residue" evidence="8">
    <location>
        <position position="121"/>
    </location>
</feature>
<reference evidence="8 9" key="1">
    <citation type="journal article" date="2007" name="Science">
        <title>Sea anemone genome reveals ancestral eumetazoan gene repertoire and genomic organization.</title>
        <authorList>
            <person name="Putnam N.H."/>
            <person name="Srivastava M."/>
            <person name="Hellsten U."/>
            <person name="Dirks B."/>
            <person name="Chapman J."/>
            <person name="Salamov A."/>
            <person name="Terry A."/>
            <person name="Shapiro H."/>
            <person name="Lindquist E."/>
            <person name="Kapitonov V.V."/>
            <person name="Jurka J."/>
            <person name="Genikhovich G."/>
            <person name="Grigoriev I.V."/>
            <person name="Lucas S.M."/>
            <person name="Steele R.E."/>
            <person name="Finnerty J.R."/>
            <person name="Technau U."/>
            <person name="Martindale M.Q."/>
            <person name="Rokhsar D.S."/>
        </authorList>
    </citation>
    <scope>NUCLEOTIDE SEQUENCE [LARGE SCALE GENOMIC DNA]</scope>
    <source>
        <strain evidence="9">CH2 X CH6</strain>
    </source>
</reference>
<dbReference type="Pfam" id="PF20519">
    <property type="entry name" value="Polycystin_dom"/>
    <property type="match status" value="1"/>
</dbReference>
<dbReference type="eggNOG" id="KOG3599">
    <property type="taxonomic scope" value="Eukaryota"/>
</dbReference>
<evidence type="ECO:0000256" key="5">
    <source>
        <dbReference type="ARBA" id="ARBA00023136"/>
    </source>
</evidence>
<dbReference type="EMBL" id="DS469516">
    <property type="protein sequence ID" value="EDO48028.1"/>
    <property type="molecule type" value="Genomic_DNA"/>
</dbReference>
<protein>
    <recommendedName>
        <fullName evidence="7">Polycystin domain-containing protein</fullName>
    </recommendedName>
</protein>
<feature type="transmembrane region" description="Helical" evidence="6">
    <location>
        <begin position="98"/>
        <end position="119"/>
    </location>
</feature>
<evidence type="ECO:0000256" key="6">
    <source>
        <dbReference type="SAM" id="Phobius"/>
    </source>
</evidence>
<evidence type="ECO:0000256" key="3">
    <source>
        <dbReference type="ARBA" id="ARBA00022692"/>
    </source>
</evidence>
<feature type="domain" description="Polycystin" evidence="7">
    <location>
        <begin position="2"/>
        <end position="120"/>
    </location>
</feature>
<dbReference type="STRING" id="45351.A7RKQ5"/>
<dbReference type="PANTHER" id="PTHR10877">
    <property type="entry name" value="POLYCYSTIN FAMILY MEMBER"/>
    <property type="match status" value="1"/>
</dbReference>
<keyword evidence="9" id="KW-1185">Reference proteome</keyword>
<dbReference type="AlphaFoldDB" id="A7RKQ5"/>
<dbReference type="InParanoid" id="A7RKQ5"/>
<comment type="similarity">
    <text evidence="2">Belongs to the polycystin family.</text>
</comment>
<keyword evidence="4 6" id="KW-1133">Transmembrane helix</keyword>
<keyword evidence="3 6" id="KW-0812">Transmembrane</keyword>
<dbReference type="Proteomes" id="UP000001593">
    <property type="component" value="Unassembled WGS sequence"/>
</dbReference>